<feature type="domain" description="VOC" evidence="1">
    <location>
        <begin position="2"/>
        <end position="127"/>
    </location>
</feature>
<evidence type="ECO:0000313" key="2">
    <source>
        <dbReference type="EMBL" id="QBF45792.1"/>
    </source>
</evidence>
<organism evidence="2 3">
    <name type="scientific">Janibacter limosus</name>
    <dbReference type="NCBI Taxonomy" id="53458"/>
    <lineage>
        <taxon>Bacteria</taxon>
        <taxon>Bacillati</taxon>
        <taxon>Actinomycetota</taxon>
        <taxon>Actinomycetes</taxon>
        <taxon>Micrococcales</taxon>
        <taxon>Intrasporangiaceae</taxon>
        <taxon>Janibacter</taxon>
    </lineage>
</organism>
<evidence type="ECO:0000259" key="1">
    <source>
        <dbReference type="PROSITE" id="PS51819"/>
    </source>
</evidence>
<gene>
    <name evidence="2" type="ORF">EXU32_05700</name>
</gene>
<protein>
    <recommendedName>
        <fullName evidence="1">VOC domain-containing protein</fullName>
    </recommendedName>
</protein>
<dbReference type="InterPro" id="IPR004360">
    <property type="entry name" value="Glyas_Fos-R_dOase_dom"/>
</dbReference>
<dbReference type="PROSITE" id="PS51819">
    <property type="entry name" value="VOC"/>
    <property type="match status" value="1"/>
</dbReference>
<sequence length="127" mass="14341">MRVLVTAVHVTDVHRAYAFYSQVLGLRDVVTVPEQDLYILGPSTGWEQGCQVILEPVSDPVTRAHCEREHREGNSALMMGVPDAELEYRRLKERGDIIFREELTQDVLGLHFQVDDTVGNILSIHTA</sequence>
<dbReference type="Gene3D" id="3.10.180.10">
    <property type="entry name" value="2,3-Dihydroxybiphenyl 1,2-Dioxygenase, domain 1"/>
    <property type="match status" value="1"/>
</dbReference>
<keyword evidence="3" id="KW-1185">Reference proteome</keyword>
<dbReference type="RefSeq" id="WP_130629025.1">
    <property type="nucleotide sequence ID" value="NZ_CP036164.1"/>
</dbReference>
<dbReference type="EMBL" id="CP036164">
    <property type="protein sequence ID" value="QBF45792.1"/>
    <property type="molecule type" value="Genomic_DNA"/>
</dbReference>
<accession>A0A4P6MSU9</accession>
<dbReference type="SUPFAM" id="SSF54593">
    <property type="entry name" value="Glyoxalase/Bleomycin resistance protein/Dihydroxybiphenyl dioxygenase"/>
    <property type="match status" value="1"/>
</dbReference>
<dbReference type="InterPro" id="IPR029068">
    <property type="entry name" value="Glyas_Bleomycin-R_OHBP_Dase"/>
</dbReference>
<proteinExistence type="predicted"/>
<dbReference type="KEGG" id="jli:EXU32_05700"/>
<dbReference type="OrthoDB" id="197463at2"/>
<evidence type="ECO:0000313" key="3">
    <source>
        <dbReference type="Proteomes" id="UP000290408"/>
    </source>
</evidence>
<dbReference type="Proteomes" id="UP000290408">
    <property type="component" value="Chromosome"/>
</dbReference>
<dbReference type="STRING" id="1216970.GCA_001570985_00101"/>
<dbReference type="InterPro" id="IPR037523">
    <property type="entry name" value="VOC_core"/>
</dbReference>
<name>A0A4P6MSU9_9MICO</name>
<reference evidence="2 3" key="1">
    <citation type="submission" date="2019-02" db="EMBL/GenBank/DDBJ databases">
        <title>Genomic data mining of an Antarctic deep-sea actinobacterium, Janibacterlimosus P3-3-X1.</title>
        <authorList>
            <person name="Liao L."/>
            <person name="Chen B."/>
        </authorList>
    </citation>
    <scope>NUCLEOTIDE SEQUENCE [LARGE SCALE GENOMIC DNA]</scope>
    <source>
        <strain evidence="2 3">P3-3-X1</strain>
    </source>
</reference>
<dbReference type="Pfam" id="PF00903">
    <property type="entry name" value="Glyoxalase"/>
    <property type="match status" value="1"/>
</dbReference>
<dbReference type="AlphaFoldDB" id="A0A4P6MSU9"/>